<keyword evidence="1" id="KW-1133">Transmembrane helix</keyword>
<protein>
    <recommendedName>
        <fullName evidence="4">Sulphur transport domain-containing protein</fullName>
    </recommendedName>
</protein>
<evidence type="ECO:0000313" key="3">
    <source>
        <dbReference type="Proteomes" id="UP000502041"/>
    </source>
</evidence>
<proteinExistence type="predicted"/>
<organism evidence="2 3">
    <name type="scientific">Polaromonas vacuolata</name>
    <dbReference type="NCBI Taxonomy" id="37448"/>
    <lineage>
        <taxon>Bacteria</taxon>
        <taxon>Pseudomonadati</taxon>
        <taxon>Pseudomonadota</taxon>
        <taxon>Betaproteobacteria</taxon>
        <taxon>Burkholderiales</taxon>
        <taxon>Comamonadaceae</taxon>
        <taxon>Polaromonas</taxon>
    </lineage>
</organism>
<name>A0A6H2H5H0_9BURK</name>
<evidence type="ECO:0008006" key="4">
    <source>
        <dbReference type="Google" id="ProtNLM"/>
    </source>
</evidence>
<dbReference type="Proteomes" id="UP000502041">
    <property type="component" value="Chromosome"/>
</dbReference>
<sequence>MKNQALKTWAAAFASGVLFAAGLVISGMTQPAVVQGFLNFGSLFDPVRYGPWNPALAFVMGSALLVSLLAFSITPRSGKKPWFAAHFTLPTRRDLDRRLLLGAMLFGIGWGLAGYCPGPVFASLLTGSQDVLLFFSALLTGMWLTRRFLA</sequence>
<keyword evidence="3" id="KW-1185">Reference proteome</keyword>
<feature type="transmembrane region" description="Helical" evidence="1">
    <location>
        <begin position="55"/>
        <end position="73"/>
    </location>
</feature>
<feature type="transmembrane region" description="Helical" evidence="1">
    <location>
        <begin position="99"/>
        <end position="125"/>
    </location>
</feature>
<dbReference type="EMBL" id="CP051461">
    <property type="protein sequence ID" value="QJC55121.1"/>
    <property type="molecule type" value="Genomic_DNA"/>
</dbReference>
<reference evidence="2 3" key="1">
    <citation type="submission" date="2020-04" db="EMBL/GenBank/DDBJ databases">
        <title>Complete genome of a Psychrophilic, Marine, Gas Vacuolate Bacterium Polaromonas vacuolata KCTC 22033T.</title>
        <authorList>
            <person name="Hwang K."/>
            <person name="Kim K.M."/>
        </authorList>
    </citation>
    <scope>NUCLEOTIDE SEQUENCE [LARGE SCALE GENOMIC DNA]</scope>
    <source>
        <strain evidence="2 3">KCTC 22033</strain>
    </source>
</reference>
<keyword evidence="1" id="KW-0812">Transmembrane</keyword>
<keyword evidence="1" id="KW-0472">Membrane</keyword>
<dbReference type="InterPro" id="IPR046513">
    <property type="entry name" value="DUF6691"/>
</dbReference>
<dbReference type="Pfam" id="PF20398">
    <property type="entry name" value="DUF6691"/>
    <property type="match status" value="1"/>
</dbReference>
<dbReference type="AlphaFoldDB" id="A0A6H2H5H0"/>
<gene>
    <name evidence="2" type="ORF">HC248_00384</name>
</gene>
<dbReference type="RefSeq" id="WP_168921035.1">
    <property type="nucleotide sequence ID" value="NZ_CP051461.1"/>
</dbReference>
<evidence type="ECO:0000313" key="2">
    <source>
        <dbReference type="EMBL" id="QJC55121.1"/>
    </source>
</evidence>
<accession>A0A6H2H5H0</accession>
<feature type="transmembrane region" description="Helical" evidence="1">
    <location>
        <begin position="131"/>
        <end position="149"/>
    </location>
</feature>
<dbReference type="KEGG" id="pvac:HC248_00384"/>
<evidence type="ECO:0000256" key="1">
    <source>
        <dbReference type="SAM" id="Phobius"/>
    </source>
</evidence>